<evidence type="ECO:0000313" key="3">
    <source>
        <dbReference type="Proteomes" id="UP000297452"/>
    </source>
</evidence>
<name>A0A4Z1J4N4_9HELO</name>
<protein>
    <submittedName>
        <fullName evidence="2">Uncharacterized protein</fullName>
    </submittedName>
</protein>
<reference evidence="2 3" key="1">
    <citation type="submission" date="2017-12" db="EMBL/GenBank/DDBJ databases">
        <title>Comparative genomics of Botrytis spp.</title>
        <authorList>
            <person name="Valero-Jimenez C.A."/>
            <person name="Tapia P."/>
            <person name="Veloso J."/>
            <person name="Silva-Moreno E."/>
            <person name="Staats M."/>
            <person name="Valdes J.H."/>
            <person name="Van Kan J.A.L."/>
        </authorList>
    </citation>
    <scope>NUCLEOTIDE SEQUENCE [LARGE SCALE GENOMIC DNA]</scope>
    <source>
        <strain evidence="2 3">MUCL2120</strain>
    </source>
</reference>
<proteinExistence type="predicted"/>
<dbReference type="AlphaFoldDB" id="A0A4Z1J4N4"/>
<dbReference type="EMBL" id="PQXJ01000021">
    <property type="protein sequence ID" value="TGO68665.1"/>
    <property type="molecule type" value="Genomic_DNA"/>
</dbReference>
<dbReference type="OrthoDB" id="10516550at2759"/>
<gene>
    <name evidence="2" type="ORF">BOTNAR_0021g00030</name>
</gene>
<dbReference type="Proteomes" id="UP000297452">
    <property type="component" value="Unassembled WGS sequence"/>
</dbReference>
<organism evidence="2 3">
    <name type="scientific">Botryotinia narcissicola</name>
    <dbReference type="NCBI Taxonomy" id="278944"/>
    <lineage>
        <taxon>Eukaryota</taxon>
        <taxon>Fungi</taxon>
        <taxon>Dikarya</taxon>
        <taxon>Ascomycota</taxon>
        <taxon>Pezizomycotina</taxon>
        <taxon>Leotiomycetes</taxon>
        <taxon>Helotiales</taxon>
        <taxon>Sclerotiniaceae</taxon>
        <taxon>Botryotinia</taxon>
    </lineage>
</organism>
<keyword evidence="3" id="KW-1185">Reference proteome</keyword>
<evidence type="ECO:0000256" key="1">
    <source>
        <dbReference type="SAM" id="SignalP"/>
    </source>
</evidence>
<feature type="signal peptide" evidence="1">
    <location>
        <begin position="1"/>
        <end position="24"/>
    </location>
</feature>
<sequence>MQQSHGSSWVFRTLLPLLPVSLTAQEDLSLQEEASGWGFNTGLRNVHRGFSPFLQSSKRISTGRSVLEGRGIILISQVGDDLAGFGILFGVGTLISQVGDDLAGFGVSNRKAWSKVVDCVELEKGQLVQTGQTWLIWEQVRLVVLFGEKPLSVNRNVFPGKVFDTSRPSLTTQYVYRNSYANLLVMTAVVYPGDLAVVHVVVV</sequence>
<feature type="chain" id="PRO_5021475658" evidence="1">
    <location>
        <begin position="25"/>
        <end position="203"/>
    </location>
</feature>
<comment type="caution">
    <text evidence="2">The sequence shown here is derived from an EMBL/GenBank/DDBJ whole genome shotgun (WGS) entry which is preliminary data.</text>
</comment>
<accession>A0A4Z1J4N4</accession>
<evidence type="ECO:0000313" key="2">
    <source>
        <dbReference type="EMBL" id="TGO68665.1"/>
    </source>
</evidence>
<keyword evidence="1" id="KW-0732">Signal</keyword>